<dbReference type="GO" id="GO:0009982">
    <property type="term" value="F:pseudouridine synthase activity"/>
    <property type="evidence" value="ECO:0007669"/>
    <property type="project" value="InterPro"/>
</dbReference>
<evidence type="ECO:0000256" key="1">
    <source>
        <dbReference type="SAM" id="MobiDB-lite"/>
    </source>
</evidence>
<name>A0A9K3LR88_9STRA</name>
<dbReference type="GO" id="GO:0000455">
    <property type="term" value="P:enzyme-directed rRNA pseudouridine synthesis"/>
    <property type="evidence" value="ECO:0007669"/>
    <property type="project" value="TreeGrafter"/>
</dbReference>
<feature type="region of interest" description="Disordered" evidence="1">
    <location>
        <begin position="283"/>
        <end position="312"/>
    </location>
</feature>
<dbReference type="Proteomes" id="UP000693970">
    <property type="component" value="Unassembled WGS sequence"/>
</dbReference>
<dbReference type="InterPro" id="IPR050188">
    <property type="entry name" value="RluA_PseudoU_synthase"/>
</dbReference>
<dbReference type="AlphaFoldDB" id="A0A9K3LR88"/>
<dbReference type="Pfam" id="PF00849">
    <property type="entry name" value="PseudoU_synth_2"/>
    <property type="match status" value="1"/>
</dbReference>
<accession>A0A9K3LR88</accession>
<gene>
    <name evidence="3" type="ORF">IV203_029225</name>
</gene>
<dbReference type="PANTHER" id="PTHR21600:SF70">
    <property type="entry name" value="PSEUDOURIDINE SYNTHASE RSUA_RLUA-LIKE DOMAIN-CONTAINING PROTEIN"/>
    <property type="match status" value="1"/>
</dbReference>
<dbReference type="GO" id="GO:0003723">
    <property type="term" value="F:RNA binding"/>
    <property type="evidence" value="ECO:0007669"/>
    <property type="project" value="InterPro"/>
</dbReference>
<dbReference type="PANTHER" id="PTHR21600">
    <property type="entry name" value="MITOCHONDRIAL RNA PSEUDOURIDINE SYNTHASE"/>
    <property type="match status" value="1"/>
</dbReference>
<evidence type="ECO:0000313" key="3">
    <source>
        <dbReference type="EMBL" id="KAG7366555.1"/>
    </source>
</evidence>
<evidence type="ECO:0000313" key="4">
    <source>
        <dbReference type="Proteomes" id="UP000693970"/>
    </source>
</evidence>
<keyword evidence="4" id="KW-1185">Reference proteome</keyword>
<reference evidence="3" key="2">
    <citation type="submission" date="2021-04" db="EMBL/GenBank/DDBJ databases">
        <authorList>
            <person name="Podell S."/>
        </authorList>
    </citation>
    <scope>NUCLEOTIDE SEQUENCE</scope>
    <source>
        <strain evidence="3">Hildebrandi</strain>
    </source>
</reference>
<dbReference type="OrthoDB" id="428658at2759"/>
<organism evidence="3 4">
    <name type="scientific">Nitzschia inconspicua</name>
    <dbReference type="NCBI Taxonomy" id="303405"/>
    <lineage>
        <taxon>Eukaryota</taxon>
        <taxon>Sar</taxon>
        <taxon>Stramenopiles</taxon>
        <taxon>Ochrophyta</taxon>
        <taxon>Bacillariophyta</taxon>
        <taxon>Bacillariophyceae</taxon>
        <taxon>Bacillariophycidae</taxon>
        <taxon>Bacillariales</taxon>
        <taxon>Bacillariaceae</taxon>
        <taxon>Nitzschia</taxon>
    </lineage>
</organism>
<sequence length="621" mass="71000">MPRRKQLVTQSSFRFLQLGTRVARRDIVQICSSVRKLRVSEAALPHSSDRPSLCICRNLSVRNNCFRRSTSIGTMTSVSAADDPASIQFEPDNPCWGSPTRCGLKDLLSLLPKDRAILFDSPHYVVLNKPPDLRMDGPYAATVHKLLNYWYPSPSLIEQCTPVDGETNDEACHKRLLEAVARVHQCNDLKDNFLRHCHQLDYATSGILLLAKTQLAASHVARLLEDRKVTKSYLAIVVGHLVDRHTHSKLPVWKGDMDVEQRTDEVMLRQYLQRLEKRYRKSRSIANKQHNNQQKKDTKNSGKPRKTTFPGYQPAHSLFLKWKARMTKKCRTNNFVISLPVNKKRKKEKADMLSEQEWERIWEPVDTLLSRSQFQGEEGWYQRLEWKDLNGEFSEFKRALNQATDLYNDILRNTLLQNEQSVDATKDERMRNLPVLFRLEELSGISSSDTSNTTVCDFYVFCPLAVDPTSFSMVVPSEIVNEFPDIPSTTHPNKNPDEATYDFKPSLTKCTVLDQGTYTLSDDTVVPITKVELFPITGRRHQLRVHMALAGCPIMGDMTYCKTSILSMDRRDVDCSSRMFLHAHSLTLPSLVGEPEGEWQVKTPDPFPLENGTLNMSCHSL</sequence>
<feature type="domain" description="Pseudouridine synthase RsuA/RluA-like" evidence="2">
    <location>
        <begin position="123"/>
        <end position="298"/>
    </location>
</feature>
<reference evidence="3" key="1">
    <citation type="journal article" date="2021" name="Sci. Rep.">
        <title>Diploid genomic architecture of Nitzschia inconspicua, an elite biomass production diatom.</title>
        <authorList>
            <person name="Oliver A."/>
            <person name="Podell S."/>
            <person name="Pinowska A."/>
            <person name="Traller J.C."/>
            <person name="Smith S.R."/>
            <person name="McClure R."/>
            <person name="Beliaev A."/>
            <person name="Bohutskyi P."/>
            <person name="Hill E.A."/>
            <person name="Rabines A."/>
            <person name="Zheng H."/>
            <person name="Allen L.Z."/>
            <person name="Kuo A."/>
            <person name="Grigoriev I.V."/>
            <person name="Allen A.E."/>
            <person name="Hazlebeck D."/>
            <person name="Allen E.E."/>
        </authorList>
    </citation>
    <scope>NUCLEOTIDE SEQUENCE</scope>
    <source>
        <strain evidence="3">Hildebrandi</strain>
    </source>
</reference>
<proteinExistence type="predicted"/>
<evidence type="ECO:0000259" key="2">
    <source>
        <dbReference type="Pfam" id="PF00849"/>
    </source>
</evidence>
<dbReference type="EMBL" id="JAGRRH010000007">
    <property type="protein sequence ID" value="KAG7366555.1"/>
    <property type="molecule type" value="Genomic_DNA"/>
</dbReference>
<dbReference type="InterPro" id="IPR006145">
    <property type="entry name" value="PsdUridine_synth_RsuA/RluA"/>
</dbReference>
<comment type="caution">
    <text evidence="3">The sequence shown here is derived from an EMBL/GenBank/DDBJ whole genome shotgun (WGS) entry which is preliminary data.</text>
</comment>
<protein>
    <submittedName>
        <fullName evidence="3">Ribosomal large subunit pseudouridine synthase A</fullName>
    </submittedName>
</protein>